<dbReference type="Pfam" id="PF00167">
    <property type="entry name" value="FGF"/>
    <property type="match status" value="1"/>
</dbReference>
<dbReference type="Gene3D" id="2.80.10.50">
    <property type="match status" value="1"/>
</dbReference>
<comment type="similarity">
    <text evidence="1">Belongs to the heparin-binding growth factors family.</text>
</comment>
<name>A0AAV4GLZ5_9GAST</name>
<organism evidence="3 4">
    <name type="scientific">Elysia marginata</name>
    <dbReference type="NCBI Taxonomy" id="1093978"/>
    <lineage>
        <taxon>Eukaryota</taxon>
        <taxon>Metazoa</taxon>
        <taxon>Spiralia</taxon>
        <taxon>Lophotrochozoa</taxon>
        <taxon>Mollusca</taxon>
        <taxon>Gastropoda</taxon>
        <taxon>Heterobranchia</taxon>
        <taxon>Euthyneura</taxon>
        <taxon>Panpulmonata</taxon>
        <taxon>Sacoglossa</taxon>
        <taxon>Placobranchoidea</taxon>
        <taxon>Plakobranchidae</taxon>
        <taxon>Elysia</taxon>
    </lineage>
</organism>
<dbReference type="GO" id="GO:0008083">
    <property type="term" value="F:growth factor activity"/>
    <property type="evidence" value="ECO:0007669"/>
    <property type="project" value="InterPro"/>
</dbReference>
<dbReference type="Proteomes" id="UP000762676">
    <property type="component" value="Unassembled WGS sequence"/>
</dbReference>
<evidence type="ECO:0008006" key="5">
    <source>
        <dbReference type="Google" id="ProtNLM"/>
    </source>
</evidence>
<dbReference type="InterPro" id="IPR002209">
    <property type="entry name" value="Fibroblast_GF_fam"/>
</dbReference>
<dbReference type="SUPFAM" id="SSF50353">
    <property type="entry name" value="Cytokine"/>
    <property type="match status" value="1"/>
</dbReference>
<dbReference type="CDD" id="cd23307">
    <property type="entry name" value="beta-trefoil_FGF8-like"/>
    <property type="match status" value="1"/>
</dbReference>
<reference evidence="3 4" key="1">
    <citation type="journal article" date="2021" name="Elife">
        <title>Chloroplast acquisition without the gene transfer in kleptoplastic sea slugs, Plakobranchus ocellatus.</title>
        <authorList>
            <person name="Maeda T."/>
            <person name="Takahashi S."/>
            <person name="Yoshida T."/>
            <person name="Shimamura S."/>
            <person name="Takaki Y."/>
            <person name="Nagai Y."/>
            <person name="Toyoda A."/>
            <person name="Suzuki Y."/>
            <person name="Arimoto A."/>
            <person name="Ishii H."/>
            <person name="Satoh N."/>
            <person name="Nishiyama T."/>
            <person name="Hasebe M."/>
            <person name="Maruyama T."/>
            <person name="Minagawa J."/>
            <person name="Obokata J."/>
            <person name="Shigenobu S."/>
        </authorList>
    </citation>
    <scope>NUCLEOTIDE SEQUENCE [LARGE SCALE GENOMIC DNA]</scope>
</reference>
<sequence>MVYVCCVLLNNSRESQVDFKKAKDKVKNCTGLAYTRKYQLISARSQRFLQMRPISGRGVAARGKTQKGQYTYFNMTSYSCLDDTHIVRIKGVQRQNSLCFTSRGVLIQREDDTMSVKCAFYERTVDGPGYESRIQLVSVFNPNFIVAFDSTGRRLPGGRYSGRCNHITKRETTRYKVDDWHDLKPIRVPQASGSTEFVRKQSTSRSSMERKRLSSRKLFGSREQPRRRKWTGRRRRRHRGKKRRFNSKETRHHRVRHMRHKNRRRRKNSKIR</sequence>
<evidence type="ECO:0000313" key="3">
    <source>
        <dbReference type="EMBL" id="GFR86738.1"/>
    </source>
</evidence>
<proteinExistence type="inferred from homology"/>
<dbReference type="AlphaFoldDB" id="A0AAV4GLZ5"/>
<feature type="region of interest" description="Disordered" evidence="2">
    <location>
        <begin position="191"/>
        <end position="272"/>
    </location>
</feature>
<feature type="compositionally biased region" description="Polar residues" evidence="2">
    <location>
        <begin position="191"/>
        <end position="206"/>
    </location>
</feature>
<feature type="compositionally biased region" description="Basic residues" evidence="2">
    <location>
        <begin position="225"/>
        <end position="272"/>
    </location>
</feature>
<keyword evidence="4" id="KW-1185">Reference proteome</keyword>
<accession>A0AAV4GLZ5</accession>
<evidence type="ECO:0000313" key="4">
    <source>
        <dbReference type="Proteomes" id="UP000762676"/>
    </source>
</evidence>
<comment type="caution">
    <text evidence="3">The sequence shown here is derived from an EMBL/GenBank/DDBJ whole genome shotgun (WGS) entry which is preliminary data.</text>
</comment>
<dbReference type="EMBL" id="BMAT01008510">
    <property type="protein sequence ID" value="GFR86738.1"/>
    <property type="molecule type" value="Genomic_DNA"/>
</dbReference>
<protein>
    <recommendedName>
        <fullName evidence="5">Fibroblast growth factor</fullName>
    </recommendedName>
</protein>
<dbReference type="InterPro" id="IPR008996">
    <property type="entry name" value="IL1/FGF"/>
</dbReference>
<evidence type="ECO:0000256" key="2">
    <source>
        <dbReference type="SAM" id="MobiDB-lite"/>
    </source>
</evidence>
<evidence type="ECO:0000256" key="1">
    <source>
        <dbReference type="ARBA" id="ARBA00007936"/>
    </source>
</evidence>
<gene>
    <name evidence="3" type="ORF">ElyMa_004206000</name>
</gene>